<evidence type="ECO:0000313" key="1">
    <source>
        <dbReference type="EMBL" id="KAG7565850.1"/>
    </source>
</evidence>
<protein>
    <submittedName>
        <fullName evidence="1">Uncharacterized protein</fullName>
    </submittedName>
</protein>
<dbReference type="AlphaFoldDB" id="A0A8T2A0Q0"/>
<gene>
    <name evidence="1" type="ORF">ISN44_As10g024750</name>
</gene>
<dbReference type="Proteomes" id="UP000694251">
    <property type="component" value="Chromosome 10"/>
</dbReference>
<name>A0A8T2A0Q0_ARASU</name>
<dbReference type="OrthoDB" id="1109741at2759"/>
<keyword evidence="2" id="KW-1185">Reference proteome</keyword>
<dbReference type="EMBL" id="JAEFBJ010000010">
    <property type="protein sequence ID" value="KAG7565850.1"/>
    <property type="molecule type" value="Genomic_DNA"/>
</dbReference>
<accession>A0A8T2A0Q0</accession>
<organism evidence="1 2">
    <name type="scientific">Arabidopsis suecica</name>
    <name type="common">Swedish thale-cress</name>
    <name type="synonym">Cardaminopsis suecica</name>
    <dbReference type="NCBI Taxonomy" id="45249"/>
    <lineage>
        <taxon>Eukaryota</taxon>
        <taxon>Viridiplantae</taxon>
        <taxon>Streptophyta</taxon>
        <taxon>Embryophyta</taxon>
        <taxon>Tracheophyta</taxon>
        <taxon>Spermatophyta</taxon>
        <taxon>Magnoliopsida</taxon>
        <taxon>eudicotyledons</taxon>
        <taxon>Gunneridae</taxon>
        <taxon>Pentapetalae</taxon>
        <taxon>rosids</taxon>
        <taxon>malvids</taxon>
        <taxon>Brassicales</taxon>
        <taxon>Brassicaceae</taxon>
        <taxon>Camelineae</taxon>
        <taxon>Arabidopsis</taxon>
    </lineage>
</organism>
<comment type="caution">
    <text evidence="1">The sequence shown here is derived from an EMBL/GenBank/DDBJ whole genome shotgun (WGS) entry which is preliminary data.</text>
</comment>
<proteinExistence type="predicted"/>
<evidence type="ECO:0000313" key="2">
    <source>
        <dbReference type="Proteomes" id="UP000694251"/>
    </source>
</evidence>
<reference evidence="1 2" key="1">
    <citation type="submission" date="2020-12" db="EMBL/GenBank/DDBJ databases">
        <title>Concerted genomic and epigenomic changes stabilize Arabidopsis allopolyploids.</title>
        <authorList>
            <person name="Chen Z."/>
        </authorList>
    </citation>
    <scope>NUCLEOTIDE SEQUENCE [LARGE SCALE GENOMIC DNA]</scope>
    <source>
        <strain evidence="1">As9502</strain>
        <tissue evidence="1">Leaf</tissue>
    </source>
</reference>
<sequence length="195" mass="22009">MKKKKGNGSKPSLSCLMSSIYDSLHELPQLTSILRIDGDVSITGLIAIVASFQSLELQLQAMKDLLRQRKEAIPKGKISSFFYLPTLLEIKLYKHDVDSIQGPISLLTEGYTNMARTLYPELFSDDINTCLIQEDANNGISFETVVLSPSPTEEILQNNQLQNEPEPLRRESKTESNWFGNKRWIGSCMKGKERI</sequence>